<organism evidence="1">
    <name type="scientific">Escherichia coli</name>
    <dbReference type="NCBI Taxonomy" id="562"/>
    <lineage>
        <taxon>Bacteria</taxon>
        <taxon>Pseudomonadati</taxon>
        <taxon>Pseudomonadota</taxon>
        <taxon>Gammaproteobacteria</taxon>
        <taxon>Enterobacterales</taxon>
        <taxon>Enterobacteriaceae</taxon>
        <taxon>Escherichia</taxon>
    </lineage>
</organism>
<dbReference type="AlphaFoldDB" id="A0A0K4J403"/>
<dbReference type="SMART" id="SM00327">
    <property type="entry name" value="VWA"/>
    <property type="match status" value="1"/>
</dbReference>
<protein>
    <submittedName>
        <fullName evidence="1">VWA domain-containing protein</fullName>
    </submittedName>
</protein>
<dbReference type="OrthoDB" id="9789979at2"/>
<reference evidence="1" key="1">
    <citation type="journal article" date="2018" name="Genome Biol.">
        <title>SKESA: strategic k-mer extension for scrupulous assemblies.</title>
        <authorList>
            <person name="Souvorov A."/>
            <person name="Agarwala R."/>
            <person name="Lipman D.J."/>
        </authorList>
    </citation>
    <scope>NUCLEOTIDE SEQUENCE [LARGE SCALE GENOMIC DNA]</scope>
    <source>
        <strain evidence="1">1839</strain>
    </source>
</reference>
<gene>
    <name evidence="1" type="ORF">GGB84_002329</name>
</gene>
<dbReference type="PANTHER" id="PTHR30634:SF16">
    <property type="entry name" value="OUTER-MEMBRANE LIPOPROTEIN LOLB"/>
    <property type="match status" value="1"/>
</dbReference>
<dbReference type="InterPro" id="IPR008912">
    <property type="entry name" value="Uncharacterised_CoxE"/>
</dbReference>
<comment type="caution">
    <text evidence="1">The sequence shown here is derived from an EMBL/GenBank/DDBJ whole genome shotgun (WGS) entry which is preliminary data.</text>
</comment>
<dbReference type="InterPro" id="IPR036465">
    <property type="entry name" value="vWFA_dom_sf"/>
</dbReference>
<evidence type="ECO:0000313" key="1">
    <source>
        <dbReference type="EMBL" id="HAG5770663.1"/>
    </source>
</evidence>
<dbReference type="SUPFAM" id="SSF53300">
    <property type="entry name" value="vWA-like"/>
    <property type="match status" value="1"/>
</dbReference>
<dbReference type="InterPro" id="IPR002035">
    <property type="entry name" value="VWF_A"/>
</dbReference>
<dbReference type="PANTHER" id="PTHR30634">
    <property type="entry name" value="OUTER MEMBRANE LOLAB LIPOPROTEIN INSERTION APPARATUS"/>
    <property type="match status" value="1"/>
</dbReference>
<sequence length="378" mass="42244">MSELNNLLTTRELQRWRLILGEAAETTLCGLDSNARQIDHALEWLYGRDPERIQRGERSGGLGGSNLTTPEWINNIHTLFPQQVIERLESDAVLRYGIEDVVTNLDVLERMQPSESLLRAVLHTKHLMNPDVLAAARRLVRQVVEEIMARLAKEVRQAFSGVRDRRRRSHIPLARNFDFKSTLRANLQHWHPQHGKLYIESPRFNSRIKRHCEQWQLVLLVDQSGSMVDSVIHSAVMAACLWQLPGIRTHLVAFDTSVVDLTADVADPVELLMKVQLGGGTNIAKAVEYGRQLIEQPGKSVIILVSDFYEGGTSSLLIHQIKQCVQSGIKVLGLAALDSNATPCYDHDIAQALVNVGAQIAAMTPGELASWLAENLQS</sequence>
<accession>A0A0K4J403</accession>
<dbReference type="EMBL" id="DAAYTU010000012">
    <property type="protein sequence ID" value="HAG5770663.1"/>
    <property type="molecule type" value="Genomic_DNA"/>
</dbReference>
<dbReference type="Gene3D" id="3.40.50.410">
    <property type="entry name" value="von Willebrand factor, type A domain"/>
    <property type="match status" value="1"/>
</dbReference>
<name>A0A0K4J403_ECOLX</name>
<dbReference type="CDD" id="cd01462">
    <property type="entry name" value="VWA_YIEM_type"/>
    <property type="match status" value="1"/>
</dbReference>
<dbReference type="InterPro" id="IPR050458">
    <property type="entry name" value="LolB"/>
</dbReference>
<dbReference type="Pfam" id="PF05762">
    <property type="entry name" value="VWA_CoxE"/>
    <property type="match status" value="1"/>
</dbReference>
<proteinExistence type="predicted"/>
<reference evidence="1" key="2">
    <citation type="submission" date="2020-02" db="EMBL/GenBank/DDBJ databases">
        <authorList>
            <consortium name="NCBI Pathogen Detection Project"/>
        </authorList>
    </citation>
    <scope>NUCLEOTIDE SEQUENCE</scope>
    <source>
        <strain evidence="1">1839</strain>
    </source>
</reference>